<organism evidence="8 9">
    <name type="scientific">Candidatus Promineifilum breve</name>
    <dbReference type="NCBI Taxonomy" id="1806508"/>
    <lineage>
        <taxon>Bacteria</taxon>
        <taxon>Bacillati</taxon>
        <taxon>Chloroflexota</taxon>
        <taxon>Ardenticatenia</taxon>
        <taxon>Candidatus Promineifilales</taxon>
        <taxon>Candidatus Promineifilaceae</taxon>
        <taxon>Candidatus Promineifilum</taxon>
    </lineage>
</organism>
<dbReference type="AlphaFoldDB" id="A0A160SXH8"/>
<dbReference type="EMBL" id="LN890655">
    <property type="protein sequence ID" value="CUS02011.2"/>
    <property type="molecule type" value="Genomic_DNA"/>
</dbReference>
<evidence type="ECO:0000256" key="6">
    <source>
        <dbReference type="SAM" id="Phobius"/>
    </source>
</evidence>
<keyword evidence="1" id="KW-0808">Transferase</keyword>
<sequence length="339" mass="37482">MIDAAALDEGAAEAVGAGWPYKEGTVLRNRYRLTHVVGQGGMGNVYRAEDLRLPGRLCAVKEVIPDLHLSQELRDQAHQQFLQEASILAQLDHPNLPKVSDFFSDNLRDYLVMDFVPGKDLKQWLDDSRAQHRQLSENTVLTWASQIIDALSYLHRQAPPVVHRDIKPSNIKLTPDERIKLVDFGLVKLLSPDDARTITVVQGRGTALYTPLEQYGGDSGHTDARTDIYALGATFYHLLTGTPPPDAKTRFLNPQALRPPIQLSDGISAHVSDAVMWAMEMHPDDRPQSLTQFAQALFGHGARPRVAQAGTWADALRANWLPAVLALALFVLALLATLI</sequence>
<dbReference type="GO" id="GO:0004674">
    <property type="term" value="F:protein serine/threonine kinase activity"/>
    <property type="evidence" value="ECO:0007669"/>
    <property type="project" value="TreeGrafter"/>
</dbReference>
<reference evidence="8" key="1">
    <citation type="submission" date="2016-01" db="EMBL/GenBank/DDBJ databases">
        <authorList>
            <person name="Mcilroy J.S."/>
            <person name="Karst M S."/>
            <person name="Albertsen M."/>
        </authorList>
    </citation>
    <scope>NUCLEOTIDE SEQUENCE</scope>
    <source>
        <strain evidence="8">Cfx-K</strain>
    </source>
</reference>
<evidence type="ECO:0000256" key="4">
    <source>
        <dbReference type="ARBA" id="ARBA00022840"/>
    </source>
</evidence>
<keyword evidence="2 5" id="KW-0547">Nucleotide-binding</keyword>
<dbReference type="InterPro" id="IPR000719">
    <property type="entry name" value="Prot_kinase_dom"/>
</dbReference>
<dbReference type="CDD" id="cd14014">
    <property type="entry name" value="STKc_PknB_like"/>
    <property type="match status" value="1"/>
</dbReference>
<dbReference type="Proteomes" id="UP000215027">
    <property type="component" value="Chromosome I"/>
</dbReference>
<evidence type="ECO:0000313" key="8">
    <source>
        <dbReference type="EMBL" id="CUS02011.2"/>
    </source>
</evidence>
<protein>
    <recommendedName>
        <fullName evidence="7">Protein kinase domain-containing protein</fullName>
    </recommendedName>
</protein>
<dbReference type="PROSITE" id="PS00107">
    <property type="entry name" value="PROTEIN_KINASE_ATP"/>
    <property type="match status" value="1"/>
</dbReference>
<keyword evidence="4 5" id="KW-0067">ATP-binding</keyword>
<accession>A0A160SXH8</accession>
<dbReference type="SUPFAM" id="SSF56112">
    <property type="entry name" value="Protein kinase-like (PK-like)"/>
    <property type="match status" value="1"/>
</dbReference>
<dbReference type="KEGG" id="pbf:CFX0092_A0130"/>
<evidence type="ECO:0000256" key="2">
    <source>
        <dbReference type="ARBA" id="ARBA00022741"/>
    </source>
</evidence>
<evidence type="ECO:0000259" key="7">
    <source>
        <dbReference type="PROSITE" id="PS50011"/>
    </source>
</evidence>
<dbReference type="InterPro" id="IPR017441">
    <property type="entry name" value="Protein_kinase_ATP_BS"/>
</dbReference>
<feature type="binding site" evidence="5">
    <location>
        <position position="61"/>
    </location>
    <ligand>
        <name>ATP</name>
        <dbReference type="ChEBI" id="CHEBI:30616"/>
    </ligand>
</feature>
<proteinExistence type="predicted"/>
<evidence type="ECO:0000256" key="1">
    <source>
        <dbReference type="ARBA" id="ARBA00022679"/>
    </source>
</evidence>
<dbReference type="SMART" id="SM00220">
    <property type="entry name" value="S_TKc"/>
    <property type="match status" value="1"/>
</dbReference>
<dbReference type="Gene3D" id="1.10.510.10">
    <property type="entry name" value="Transferase(Phosphotransferase) domain 1"/>
    <property type="match status" value="1"/>
</dbReference>
<dbReference type="PANTHER" id="PTHR43289">
    <property type="entry name" value="MITOGEN-ACTIVATED PROTEIN KINASE KINASE KINASE 20-RELATED"/>
    <property type="match status" value="1"/>
</dbReference>
<dbReference type="PROSITE" id="PS50011">
    <property type="entry name" value="PROTEIN_KINASE_DOM"/>
    <property type="match status" value="1"/>
</dbReference>
<feature type="domain" description="Protein kinase" evidence="7">
    <location>
        <begin position="31"/>
        <end position="298"/>
    </location>
</feature>
<feature type="transmembrane region" description="Helical" evidence="6">
    <location>
        <begin position="320"/>
        <end position="338"/>
    </location>
</feature>
<dbReference type="PANTHER" id="PTHR43289:SF34">
    <property type="entry name" value="SERINE_THREONINE-PROTEIN KINASE YBDM-RELATED"/>
    <property type="match status" value="1"/>
</dbReference>
<evidence type="ECO:0000313" key="9">
    <source>
        <dbReference type="Proteomes" id="UP000215027"/>
    </source>
</evidence>
<keyword evidence="6" id="KW-1133">Transmembrane helix</keyword>
<keyword evidence="6" id="KW-0812">Transmembrane</keyword>
<keyword evidence="3" id="KW-0418">Kinase</keyword>
<dbReference type="Pfam" id="PF00069">
    <property type="entry name" value="Pkinase"/>
    <property type="match status" value="1"/>
</dbReference>
<dbReference type="InterPro" id="IPR011009">
    <property type="entry name" value="Kinase-like_dom_sf"/>
</dbReference>
<dbReference type="Gene3D" id="3.30.200.20">
    <property type="entry name" value="Phosphorylase Kinase, domain 1"/>
    <property type="match status" value="1"/>
</dbReference>
<keyword evidence="6" id="KW-0472">Membrane</keyword>
<dbReference type="GO" id="GO:0005524">
    <property type="term" value="F:ATP binding"/>
    <property type="evidence" value="ECO:0007669"/>
    <property type="project" value="UniProtKB-UniRule"/>
</dbReference>
<keyword evidence="9" id="KW-1185">Reference proteome</keyword>
<gene>
    <name evidence="8" type="ORF">CFX0092_A0130</name>
</gene>
<name>A0A160SXH8_9CHLR</name>
<evidence type="ECO:0000256" key="5">
    <source>
        <dbReference type="PROSITE-ProRule" id="PRU10141"/>
    </source>
</evidence>
<evidence type="ECO:0000256" key="3">
    <source>
        <dbReference type="ARBA" id="ARBA00022777"/>
    </source>
</evidence>